<dbReference type="Gene3D" id="3.40.30.10">
    <property type="entry name" value="Glutaredoxin"/>
    <property type="match status" value="1"/>
</dbReference>
<dbReference type="Pfam" id="PF03960">
    <property type="entry name" value="ArsC"/>
    <property type="match status" value="1"/>
</dbReference>
<dbReference type="SUPFAM" id="SSF52833">
    <property type="entry name" value="Thioredoxin-like"/>
    <property type="match status" value="1"/>
</dbReference>
<evidence type="ECO:0000256" key="1">
    <source>
        <dbReference type="PROSITE-ProRule" id="PRU01282"/>
    </source>
</evidence>
<dbReference type="InterPro" id="IPR036249">
    <property type="entry name" value="Thioredoxin-like_sf"/>
</dbReference>
<accession>A0ABN2AQZ2</accession>
<dbReference type="PANTHER" id="PTHR30041">
    <property type="entry name" value="ARSENATE REDUCTASE"/>
    <property type="match status" value="1"/>
</dbReference>
<dbReference type="Proteomes" id="UP001500842">
    <property type="component" value="Unassembled WGS sequence"/>
</dbReference>
<name>A0ABN2AQZ2_9ACTN</name>
<sequence>MRHAPPAVAGAPWATSVRVVIEIWLNPACSKCRTAESELRAAGVDYTVRRYLDEPPTVAELEDVLARLALQPWDIARTADARKLGVSLPARDAAHRAQWLDLLATYPRLLQRPILTAADGTTVVGRDPDSLSRVIAAG</sequence>
<dbReference type="InterPro" id="IPR006660">
    <property type="entry name" value="Arsenate_reductase-like"/>
</dbReference>
<evidence type="ECO:0000313" key="3">
    <source>
        <dbReference type="Proteomes" id="UP001500842"/>
    </source>
</evidence>
<evidence type="ECO:0000313" key="2">
    <source>
        <dbReference type="EMBL" id="GAA1524881.1"/>
    </source>
</evidence>
<reference evidence="2 3" key="1">
    <citation type="journal article" date="2019" name="Int. J. Syst. Evol. Microbiol.">
        <title>The Global Catalogue of Microorganisms (GCM) 10K type strain sequencing project: providing services to taxonomists for standard genome sequencing and annotation.</title>
        <authorList>
            <consortium name="The Broad Institute Genomics Platform"/>
            <consortium name="The Broad Institute Genome Sequencing Center for Infectious Disease"/>
            <person name="Wu L."/>
            <person name="Ma J."/>
        </authorList>
    </citation>
    <scope>NUCLEOTIDE SEQUENCE [LARGE SCALE GENOMIC DNA]</scope>
    <source>
        <strain evidence="2 3">JCM 14942</strain>
    </source>
</reference>
<comment type="similarity">
    <text evidence="1">Belongs to the ArsC family.</text>
</comment>
<gene>
    <name evidence="2" type="ORF">GCM10009788_30740</name>
</gene>
<keyword evidence="3" id="KW-1185">Reference proteome</keyword>
<dbReference type="PANTHER" id="PTHR30041:SF4">
    <property type="entry name" value="ARSENATE REDUCTASE"/>
    <property type="match status" value="1"/>
</dbReference>
<protein>
    <submittedName>
        <fullName evidence="2">Arsenate reductase family protein</fullName>
    </submittedName>
</protein>
<dbReference type="EMBL" id="BAAAOR010000024">
    <property type="protein sequence ID" value="GAA1524881.1"/>
    <property type="molecule type" value="Genomic_DNA"/>
</dbReference>
<proteinExistence type="inferred from homology"/>
<comment type="caution">
    <text evidence="2">The sequence shown here is derived from an EMBL/GenBank/DDBJ whole genome shotgun (WGS) entry which is preliminary data.</text>
</comment>
<dbReference type="PROSITE" id="PS51353">
    <property type="entry name" value="ARSC"/>
    <property type="match status" value="1"/>
</dbReference>
<organism evidence="2 3">
    <name type="scientific">Nocardioides humi</name>
    <dbReference type="NCBI Taxonomy" id="449461"/>
    <lineage>
        <taxon>Bacteria</taxon>
        <taxon>Bacillati</taxon>
        <taxon>Actinomycetota</taxon>
        <taxon>Actinomycetes</taxon>
        <taxon>Propionibacteriales</taxon>
        <taxon>Nocardioidaceae</taxon>
        <taxon>Nocardioides</taxon>
    </lineage>
</organism>